<organism evidence="1">
    <name type="scientific">Arundo donax</name>
    <name type="common">Giant reed</name>
    <name type="synonym">Donax arundinaceus</name>
    <dbReference type="NCBI Taxonomy" id="35708"/>
    <lineage>
        <taxon>Eukaryota</taxon>
        <taxon>Viridiplantae</taxon>
        <taxon>Streptophyta</taxon>
        <taxon>Embryophyta</taxon>
        <taxon>Tracheophyta</taxon>
        <taxon>Spermatophyta</taxon>
        <taxon>Magnoliopsida</taxon>
        <taxon>Liliopsida</taxon>
        <taxon>Poales</taxon>
        <taxon>Poaceae</taxon>
        <taxon>PACMAD clade</taxon>
        <taxon>Arundinoideae</taxon>
        <taxon>Arundineae</taxon>
        <taxon>Arundo</taxon>
    </lineage>
</organism>
<accession>A0A0A9BUK2</accession>
<protein>
    <submittedName>
        <fullName evidence="1">Uncharacterized protein</fullName>
    </submittedName>
</protein>
<sequence>MEQRTFTATTRNVGLYY</sequence>
<dbReference type="EMBL" id="GBRH01230909">
    <property type="protein sequence ID" value="JAD66986.1"/>
    <property type="molecule type" value="Transcribed_RNA"/>
</dbReference>
<reference evidence="1" key="1">
    <citation type="submission" date="2014-09" db="EMBL/GenBank/DDBJ databases">
        <authorList>
            <person name="Magalhaes I.L.F."/>
            <person name="Oliveira U."/>
            <person name="Santos F.R."/>
            <person name="Vidigal T.H.D.A."/>
            <person name="Brescovit A.D."/>
            <person name="Santos A.J."/>
        </authorList>
    </citation>
    <scope>NUCLEOTIDE SEQUENCE</scope>
    <source>
        <tissue evidence="1">Shoot tissue taken approximately 20 cm above the soil surface</tissue>
    </source>
</reference>
<proteinExistence type="predicted"/>
<dbReference type="AlphaFoldDB" id="A0A0A9BUK2"/>
<name>A0A0A9BUK2_ARUDO</name>
<reference evidence="1" key="2">
    <citation type="journal article" date="2015" name="Data Brief">
        <title>Shoot transcriptome of the giant reed, Arundo donax.</title>
        <authorList>
            <person name="Barrero R.A."/>
            <person name="Guerrero F.D."/>
            <person name="Moolhuijzen P."/>
            <person name="Goolsby J.A."/>
            <person name="Tidwell J."/>
            <person name="Bellgard S.E."/>
            <person name="Bellgard M.I."/>
        </authorList>
    </citation>
    <scope>NUCLEOTIDE SEQUENCE</scope>
    <source>
        <tissue evidence="1">Shoot tissue taken approximately 20 cm above the soil surface</tissue>
    </source>
</reference>
<evidence type="ECO:0000313" key="1">
    <source>
        <dbReference type="EMBL" id="JAD66986.1"/>
    </source>
</evidence>